<proteinExistence type="predicted"/>
<protein>
    <submittedName>
        <fullName evidence="1">Uncharacterized protein</fullName>
    </submittedName>
</protein>
<reference evidence="2" key="1">
    <citation type="submission" date="2018-09" db="EMBL/GenBank/DDBJ databases">
        <title>Chryseolinea sp. KIS68-18 isolated from soil.</title>
        <authorList>
            <person name="Weon H.-Y."/>
            <person name="Kwon S.-W."/>
            <person name="Lee S.A."/>
        </authorList>
    </citation>
    <scope>NUCLEOTIDE SEQUENCE [LARGE SCALE GENOMIC DNA]</scope>
    <source>
        <strain evidence="2">KIS68-18</strain>
    </source>
</reference>
<evidence type="ECO:0000313" key="2">
    <source>
        <dbReference type="Proteomes" id="UP000266183"/>
    </source>
</evidence>
<accession>A0A385SYC1</accession>
<name>A0A385SYC1_9BACT</name>
<organism evidence="1 2">
    <name type="scientific">Chryseolinea soli</name>
    <dbReference type="NCBI Taxonomy" id="2321403"/>
    <lineage>
        <taxon>Bacteria</taxon>
        <taxon>Pseudomonadati</taxon>
        <taxon>Bacteroidota</taxon>
        <taxon>Cytophagia</taxon>
        <taxon>Cytophagales</taxon>
        <taxon>Fulvivirgaceae</taxon>
        <taxon>Chryseolinea</taxon>
    </lineage>
</organism>
<sequence>MCECSAYSDLELIRESIDKRIATTKKLKKQLQWVAESPAGDSLYKCDGCQQLWQSSHAWNWGNKEYLFKVPTIAVADWMEEFFARPDQMLLYSGMMHDYFEKNKFVVSDTPCRKEGCGHNALVNNVLCKEHFIQSLQQFGMLPKFPEGRMFSPYG</sequence>
<gene>
    <name evidence="1" type="ORF">D4L85_30945</name>
</gene>
<keyword evidence="2" id="KW-1185">Reference proteome</keyword>
<dbReference type="RefSeq" id="WP_119757988.1">
    <property type="nucleotide sequence ID" value="NZ_CP032382.1"/>
</dbReference>
<evidence type="ECO:0000313" key="1">
    <source>
        <dbReference type="EMBL" id="AYB34730.1"/>
    </source>
</evidence>
<dbReference type="KEGG" id="chk:D4L85_30945"/>
<dbReference type="OrthoDB" id="1493396at2"/>
<dbReference type="Proteomes" id="UP000266183">
    <property type="component" value="Chromosome"/>
</dbReference>
<dbReference type="EMBL" id="CP032382">
    <property type="protein sequence ID" value="AYB34730.1"/>
    <property type="molecule type" value="Genomic_DNA"/>
</dbReference>
<dbReference type="AlphaFoldDB" id="A0A385SYC1"/>